<dbReference type="RefSeq" id="WP_143051044.1">
    <property type="nucleotide sequence ID" value="NZ_FNUJ01000007.1"/>
</dbReference>
<protein>
    <submittedName>
        <fullName evidence="1">Uncharacterized protein</fullName>
    </submittedName>
</protein>
<dbReference type="EMBL" id="FNUJ01000007">
    <property type="protein sequence ID" value="SEF34104.1"/>
    <property type="molecule type" value="Genomic_DNA"/>
</dbReference>
<evidence type="ECO:0000313" key="1">
    <source>
        <dbReference type="EMBL" id="SEF34104.1"/>
    </source>
</evidence>
<dbReference type="Proteomes" id="UP000198878">
    <property type="component" value="Unassembled WGS sequence"/>
</dbReference>
<gene>
    <name evidence="1" type="ORF">SAMN05421837_107207</name>
</gene>
<keyword evidence="2" id="KW-1185">Reference proteome</keyword>
<dbReference type="InterPro" id="IPR027417">
    <property type="entry name" value="P-loop_NTPase"/>
</dbReference>
<reference evidence="2" key="1">
    <citation type="submission" date="2016-10" db="EMBL/GenBank/DDBJ databases">
        <authorList>
            <person name="Varghese N."/>
            <person name="Submissions S."/>
        </authorList>
    </citation>
    <scope>NUCLEOTIDE SEQUENCE [LARGE SCALE GENOMIC DNA]</scope>
    <source>
        <strain evidence="2">DSM 44654</strain>
    </source>
</reference>
<evidence type="ECO:0000313" key="2">
    <source>
        <dbReference type="Proteomes" id="UP000198878"/>
    </source>
</evidence>
<dbReference type="SUPFAM" id="SSF52540">
    <property type="entry name" value="P-loop containing nucleoside triphosphate hydrolases"/>
    <property type="match status" value="1"/>
</dbReference>
<accession>A0A1H5R7Q2</accession>
<sequence length="1260" mass="135878">MNRPLWNRAEDPGLVLRYVEANTAATLLSSLPPRTEGFGLGALERVRAVFEGFARAGIRYADESVVGQDGWQEIRGPTEVLKSPRLANCVDLAVTFSGACLDAGVHPLIILLDPVAGGPAHAMVVAWVAGSWSGVGGDPGYEDFAPGNGPEVLWPRGMRQEVDGAGAFLPIEITQVTEEDPTLESAVRVGAKLLTSGNWRISLVVDVGLHYDPRGEMRAQARHVSGIHTHIEEVNFLEGFRRNLLAANLPFVPPADESDPVHPRRLLDRLAMDAGLPGVLLVGAAGVGKTRTCFEVAAQAVQAGWAVLHVTAGETAVTSSTLNQAIIEERADRILVVLDYLNDYRIDWLSLRNLISSDRARYGSKIAFIASCRPGWRSTGAAASLEVLFEVIELEPDAARTAAIRDQILHVMAPGAVEAVGLERMRDICGNRPVIAMLIASEAESLCARHLLEEALPRIRSADLISWLKRRLREDNLLPSPPANHFDDDVAPPGRSLQACVAMMLASPQGEASIMTCGQELADAESIFAKLKMMKWMVRGPGGWAPVHDLVADQLVEHILIDQVTNIVRGDLSDRVLETCLTSGRSVGRFALNLSRVIRDMPTGKGESFRSRCAAWLSANAERAGEVLAGGEDEGSYAIGAVLENPAWSPVAFNAWHQVVDPWLRRYKRSMSARHLFYKGFRSEVGKTDPRLVPEALAWLSEHDTTVEAGFVLGPLLGRDLDVGSAGVAVGHALAWLGVHGTTVDAQFVFYALLGRDLDVGSAGVAVGHALAWLGVHGTTVDAQFVFYALLGRDLDVGSAGVAVGHALAWLSVHGTIVEARFVLSPLLGRDLDVGSAGVAVGHALAWLSEQDTTVEAGFVLSPLLGRDLDVGSAGVAVGHALAWLGVHGTTVDAQFVFYALLGRDLDVGSAGVAVGHALAWLSVHGTIVEARFVLESLLGREVDVESAGVAVGHALAWLSAHGAIVEAGFVLGSLLGRDLDVGSAGVVATRIRDWLRQCGTAVDAQYALVKLFSRKIDDAIMEAIIDACFSWLRLNGTLANAHFLLGCLLRQNLNDEYRDEAVKVSLRWLELNGVGDDSVSKYIARQREITEPVAVAFVEWAIANPGVEDIAWRLGSVVKGIALWPHVAESLLTAVERTVWSLPDHETSLNEQSEFDGLMRYLCRATPLSNGILGARVDDLLRIWISRPESLNSNCSAGSSFLELVSRSCSLFVLPRHDFSDPIEVLDRLEEWTGCWRCDVEEQEAAFACINRARSFLSS</sequence>
<dbReference type="STRING" id="218821.SAMN05421837_107207"/>
<proteinExistence type="predicted"/>
<name>A0A1H5R7Q2_9PSEU</name>
<organism evidence="1 2">
    <name type="scientific">Amycolatopsis pretoriensis</name>
    <dbReference type="NCBI Taxonomy" id="218821"/>
    <lineage>
        <taxon>Bacteria</taxon>
        <taxon>Bacillati</taxon>
        <taxon>Actinomycetota</taxon>
        <taxon>Actinomycetes</taxon>
        <taxon>Pseudonocardiales</taxon>
        <taxon>Pseudonocardiaceae</taxon>
        <taxon>Amycolatopsis</taxon>
    </lineage>
</organism>
<dbReference type="AlphaFoldDB" id="A0A1H5R7Q2"/>